<feature type="region of interest" description="Disordered" evidence="1">
    <location>
        <begin position="221"/>
        <end position="306"/>
    </location>
</feature>
<evidence type="ECO:0000313" key="3">
    <source>
        <dbReference type="Proteomes" id="UP000800038"/>
    </source>
</evidence>
<dbReference type="EMBL" id="ML976191">
    <property type="protein sequence ID" value="KAF1936404.1"/>
    <property type="molecule type" value="Genomic_DNA"/>
</dbReference>
<name>A0A6A5SA53_9PLEO</name>
<protein>
    <submittedName>
        <fullName evidence="2">Uncharacterized protein</fullName>
    </submittedName>
</protein>
<keyword evidence="3" id="KW-1185">Reference proteome</keyword>
<gene>
    <name evidence="2" type="ORF">EJ02DRAFT_359237</name>
</gene>
<accession>A0A6A5SA53</accession>
<evidence type="ECO:0000256" key="1">
    <source>
        <dbReference type="SAM" id="MobiDB-lite"/>
    </source>
</evidence>
<dbReference type="OrthoDB" id="3795213at2759"/>
<organism evidence="2 3">
    <name type="scientific">Clathrospora elynae</name>
    <dbReference type="NCBI Taxonomy" id="706981"/>
    <lineage>
        <taxon>Eukaryota</taxon>
        <taxon>Fungi</taxon>
        <taxon>Dikarya</taxon>
        <taxon>Ascomycota</taxon>
        <taxon>Pezizomycotina</taxon>
        <taxon>Dothideomycetes</taxon>
        <taxon>Pleosporomycetidae</taxon>
        <taxon>Pleosporales</taxon>
        <taxon>Diademaceae</taxon>
        <taxon>Clathrospora</taxon>
    </lineage>
</organism>
<dbReference type="AlphaFoldDB" id="A0A6A5SA53"/>
<reference evidence="2" key="1">
    <citation type="journal article" date="2020" name="Stud. Mycol.">
        <title>101 Dothideomycetes genomes: a test case for predicting lifestyles and emergence of pathogens.</title>
        <authorList>
            <person name="Haridas S."/>
            <person name="Albert R."/>
            <person name="Binder M."/>
            <person name="Bloem J."/>
            <person name="Labutti K."/>
            <person name="Salamov A."/>
            <person name="Andreopoulos B."/>
            <person name="Baker S."/>
            <person name="Barry K."/>
            <person name="Bills G."/>
            <person name="Bluhm B."/>
            <person name="Cannon C."/>
            <person name="Castanera R."/>
            <person name="Culley D."/>
            <person name="Daum C."/>
            <person name="Ezra D."/>
            <person name="Gonzalez J."/>
            <person name="Henrissat B."/>
            <person name="Kuo A."/>
            <person name="Liang C."/>
            <person name="Lipzen A."/>
            <person name="Lutzoni F."/>
            <person name="Magnuson J."/>
            <person name="Mondo S."/>
            <person name="Nolan M."/>
            <person name="Ohm R."/>
            <person name="Pangilinan J."/>
            <person name="Park H.-J."/>
            <person name="Ramirez L."/>
            <person name="Alfaro M."/>
            <person name="Sun H."/>
            <person name="Tritt A."/>
            <person name="Yoshinaga Y."/>
            <person name="Zwiers L.-H."/>
            <person name="Turgeon B."/>
            <person name="Goodwin S."/>
            <person name="Spatafora J."/>
            <person name="Crous P."/>
            <person name="Grigoriev I."/>
        </authorList>
    </citation>
    <scope>NUCLEOTIDE SEQUENCE</scope>
    <source>
        <strain evidence="2">CBS 161.51</strain>
    </source>
</reference>
<sequence>MFKPLSTAYSTELASHLHSSQGLLSIKKGDFFPLFWKAWKSSFKETTILKSFEATGIWPKNREVILKRFYPQTPDEDEPTGSSPSLNEADWRKIREVVQSVVKEGADKEANKVTQAFHHLHVQNELLHHELEGLRGALTTKKKHKKKSKALDLQQRQEYYGGAVFWSPRKMREAYARETVRQRDEAEENLQKAKTKELREAAKLLKKREAEGWRVERERLKEEREKKKATKAAQYARQKEERDSVKALQLPKKGKRQASRPPTTSNKRQKLVGGQPGHAQVQDEPLGLPHKVTSCGRNIKLPSKFR</sequence>
<evidence type="ECO:0000313" key="2">
    <source>
        <dbReference type="EMBL" id="KAF1936404.1"/>
    </source>
</evidence>
<proteinExistence type="predicted"/>
<dbReference type="Proteomes" id="UP000800038">
    <property type="component" value="Unassembled WGS sequence"/>
</dbReference>